<sequence>MFPRTICSRALRASNVLQRAYSTARPQVLLMDDILLAHEDLKRLESRADIIRNETKDRAELIRAFESGGPYANIKGLYRHFGGARSIRVSGRFDPELVSKLPSSLRFIVHNGAGYDQLNVATADTALFLLIGAMRNFALAMGQLDAGVFNSQFPFREATDPAGTVLGIVGAGGIGQEFARKAAHALGVRVVYHNRNRLDAAKEAEGMPEGRPMEYVSSFEELLKISDAVSLNCPLTPATRHLMSTEQFKLMKPTAVLINTARGPVVDEQALVTALENGEIAGAGLDVYENEVRIYLHKPSVHPGLMALRGTKALLLPHVGTLSLQTQTSMEAACLRNLEHGLETGKLSYTVREQEGLDLRA</sequence>
<dbReference type="InterPro" id="IPR029753">
    <property type="entry name" value="D-isomer_DH_CS"/>
</dbReference>
<protein>
    <submittedName>
        <fullName evidence="3">Glyoxylate reductase</fullName>
        <ecNumber evidence="3">1.1.1.26</ecNumber>
    </submittedName>
</protein>
<dbReference type="GO" id="GO:0051287">
    <property type="term" value="F:NAD binding"/>
    <property type="evidence" value="ECO:0007669"/>
    <property type="project" value="InterPro"/>
</dbReference>
<dbReference type="GO" id="GO:0030267">
    <property type="term" value="F:glyoxylate reductase (NADPH) activity"/>
    <property type="evidence" value="ECO:0007669"/>
    <property type="project" value="TreeGrafter"/>
</dbReference>
<dbReference type="PROSITE" id="PS00065">
    <property type="entry name" value="D_2_HYDROXYACID_DH_1"/>
    <property type="match status" value="1"/>
</dbReference>
<evidence type="ECO:0000313" key="3">
    <source>
        <dbReference type="EMBL" id="WFD34521.1"/>
    </source>
</evidence>
<dbReference type="SUPFAM" id="SSF52283">
    <property type="entry name" value="Formate/glycerate dehydrogenase catalytic domain-like"/>
    <property type="match status" value="1"/>
</dbReference>
<organism evidence="3 4">
    <name type="scientific">Malassezia cuniculi</name>
    <dbReference type="NCBI Taxonomy" id="948313"/>
    <lineage>
        <taxon>Eukaryota</taxon>
        <taxon>Fungi</taxon>
        <taxon>Dikarya</taxon>
        <taxon>Basidiomycota</taxon>
        <taxon>Ustilaginomycotina</taxon>
        <taxon>Malasseziomycetes</taxon>
        <taxon>Malasseziales</taxon>
        <taxon>Malasseziaceae</taxon>
        <taxon>Malassezia</taxon>
    </lineage>
</organism>
<dbReference type="PROSITE" id="PS00670">
    <property type="entry name" value="D_2_HYDROXYACID_DH_2"/>
    <property type="match status" value="1"/>
</dbReference>
<dbReference type="Gene3D" id="3.40.50.720">
    <property type="entry name" value="NAD(P)-binding Rossmann-like Domain"/>
    <property type="match status" value="2"/>
</dbReference>
<dbReference type="PANTHER" id="PTHR10996">
    <property type="entry name" value="2-HYDROXYACID DEHYDROGENASE-RELATED"/>
    <property type="match status" value="1"/>
</dbReference>
<dbReference type="InterPro" id="IPR050223">
    <property type="entry name" value="D-isomer_2-hydroxyacid_DH"/>
</dbReference>
<feature type="domain" description="D-isomer specific 2-hydroxyacid dehydrogenase NAD-binding" evidence="2">
    <location>
        <begin position="128"/>
        <end position="320"/>
    </location>
</feature>
<dbReference type="Pfam" id="PF02826">
    <property type="entry name" value="2-Hacid_dh_C"/>
    <property type="match status" value="1"/>
</dbReference>
<name>A0AAF0EQ45_9BASI</name>
<dbReference type="Proteomes" id="UP001219933">
    <property type="component" value="Chromosome 2"/>
</dbReference>
<dbReference type="GO" id="GO:0016618">
    <property type="term" value="F:hydroxypyruvate reductase [NAD(P)H] activity"/>
    <property type="evidence" value="ECO:0007669"/>
    <property type="project" value="TreeGrafter"/>
</dbReference>
<evidence type="ECO:0000313" key="4">
    <source>
        <dbReference type="Proteomes" id="UP001219933"/>
    </source>
</evidence>
<accession>A0AAF0EQ45</accession>
<dbReference type="CDD" id="cd12168">
    <property type="entry name" value="Mand_dh_like"/>
    <property type="match status" value="1"/>
</dbReference>
<dbReference type="EC" id="1.1.1.26" evidence="3"/>
<dbReference type="GO" id="GO:0005829">
    <property type="term" value="C:cytosol"/>
    <property type="evidence" value="ECO:0007669"/>
    <property type="project" value="TreeGrafter"/>
</dbReference>
<dbReference type="PROSITE" id="PS00671">
    <property type="entry name" value="D_2_HYDROXYACID_DH_3"/>
    <property type="match status" value="1"/>
</dbReference>
<proteinExistence type="predicted"/>
<gene>
    <name evidence="3" type="ORF">MCUN1_001362</name>
</gene>
<evidence type="ECO:0000259" key="2">
    <source>
        <dbReference type="Pfam" id="PF02826"/>
    </source>
</evidence>
<dbReference type="AlphaFoldDB" id="A0AAF0EQ45"/>
<keyword evidence="1 3" id="KW-0560">Oxidoreductase</keyword>
<evidence type="ECO:0000256" key="1">
    <source>
        <dbReference type="ARBA" id="ARBA00023002"/>
    </source>
</evidence>
<dbReference type="SUPFAM" id="SSF51735">
    <property type="entry name" value="NAD(P)-binding Rossmann-fold domains"/>
    <property type="match status" value="1"/>
</dbReference>
<reference evidence="3" key="1">
    <citation type="submission" date="2023-03" db="EMBL/GenBank/DDBJ databases">
        <title>Mating type loci evolution in Malassezia.</title>
        <authorList>
            <person name="Coelho M.A."/>
        </authorList>
    </citation>
    <scope>NUCLEOTIDE SEQUENCE</scope>
    <source>
        <strain evidence="3">CBS 11721</strain>
    </source>
</reference>
<dbReference type="InterPro" id="IPR029752">
    <property type="entry name" value="D-isomer_DH_CS1"/>
</dbReference>
<dbReference type="InterPro" id="IPR036291">
    <property type="entry name" value="NAD(P)-bd_dom_sf"/>
</dbReference>
<keyword evidence="4" id="KW-1185">Reference proteome</keyword>
<dbReference type="PANTHER" id="PTHR10996:SF289">
    <property type="entry name" value="2-HYDROXYACID DEHYDROGENASE"/>
    <property type="match status" value="1"/>
</dbReference>
<dbReference type="GO" id="GO:0047964">
    <property type="term" value="F:glyoxylate reductase (NADH) activity"/>
    <property type="evidence" value="ECO:0007669"/>
    <property type="project" value="UniProtKB-EC"/>
</dbReference>
<dbReference type="InterPro" id="IPR006140">
    <property type="entry name" value="D-isomer_DH_NAD-bd"/>
</dbReference>
<dbReference type="EMBL" id="CP119878">
    <property type="protein sequence ID" value="WFD34521.1"/>
    <property type="molecule type" value="Genomic_DNA"/>
</dbReference>